<feature type="domain" description="Zinc finger LSD1-type" evidence="1">
    <location>
        <begin position="275"/>
        <end position="299"/>
    </location>
</feature>
<organism evidence="2 3">
    <name type="scientific">Cucurbita moschata</name>
    <name type="common">Winter crookneck squash</name>
    <name type="synonym">Cucurbita pepo var. moschata</name>
    <dbReference type="NCBI Taxonomy" id="3662"/>
    <lineage>
        <taxon>Eukaryota</taxon>
        <taxon>Viridiplantae</taxon>
        <taxon>Streptophyta</taxon>
        <taxon>Embryophyta</taxon>
        <taxon>Tracheophyta</taxon>
        <taxon>Spermatophyta</taxon>
        <taxon>Magnoliopsida</taxon>
        <taxon>eudicotyledons</taxon>
        <taxon>Gunneridae</taxon>
        <taxon>Pentapetalae</taxon>
        <taxon>rosids</taxon>
        <taxon>fabids</taxon>
        <taxon>Cucurbitales</taxon>
        <taxon>Cucurbitaceae</taxon>
        <taxon>Cucurbiteae</taxon>
        <taxon>Cucurbita</taxon>
    </lineage>
</organism>
<dbReference type="GeneID" id="111433013"/>
<name>A0A6J1ECU7_CUCMO</name>
<keyword evidence="2" id="KW-1185">Reference proteome</keyword>
<dbReference type="Proteomes" id="UP000504609">
    <property type="component" value="Unplaced"/>
</dbReference>
<proteinExistence type="predicted"/>
<dbReference type="Pfam" id="PF06943">
    <property type="entry name" value="zf-LSD1"/>
    <property type="match status" value="3"/>
</dbReference>
<evidence type="ECO:0000313" key="2">
    <source>
        <dbReference type="Proteomes" id="UP000504609"/>
    </source>
</evidence>
<gene>
    <name evidence="3" type="primary">LOC111433013</name>
</gene>
<protein>
    <submittedName>
        <fullName evidence="3">Vacuolar protein sorting-associated protein 2 homolog 2-like</fullName>
    </submittedName>
</protein>
<reference evidence="3" key="1">
    <citation type="submission" date="2025-08" db="UniProtKB">
        <authorList>
            <consortium name="RefSeq"/>
        </authorList>
    </citation>
    <scope>IDENTIFICATION</scope>
    <source>
        <tissue evidence="3">Young leaves</tissue>
    </source>
</reference>
<dbReference type="AlphaFoldDB" id="A0A6J1ECU7"/>
<dbReference type="PANTHER" id="PTHR10476">
    <property type="entry name" value="CHARGED MULTIVESICULAR BODY PROTEIN"/>
    <property type="match status" value="1"/>
</dbReference>
<dbReference type="RefSeq" id="XP_022925664.1">
    <property type="nucleotide sequence ID" value="XM_023069896.1"/>
</dbReference>
<evidence type="ECO:0000259" key="1">
    <source>
        <dbReference type="Pfam" id="PF06943"/>
    </source>
</evidence>
<dbReference type="NCBIfam" id="TIGR01053">
    <property type="entry name" value="LSD1"/>
    <property type="match status" value="3"/>
</dbReference>
<dbReference type="KEGG" id="cmos:111433013"/>
<feature type="domain" description="Zinc finger LSD1-type" evidence="1">
    <location>
        <begin position="313"/>
        <end position="337"/>
    </location>
</feature>
<dbReference type="InterPro" id="IPR005024">
    <property type="entry name" value="Snf7_fam"/>
</dbReference>
<accession>A0A6J1ECU7</accession>
<dbReference type="GO" id="GO:0007034">
    <property type="term" value="P:vacuolar transport"/>
    <property type="evidence" value="ECO:0007669"/>
    <property type="project" value="InterPro"/>
</dbReference>
<dbReference type="Gene3D" id="6.10.140.1230">
    <property type="match status" value="1"/>
</dbReference>
<evidence type="ECO:0000313" key="3">
    <source>
        <dbReference type="RefSeq" id="XP_022925664.1"/>
    </source>
</evidence>
<feature type="domain" description="Zinc finger LSD1-type" evidence="1">
    <location>
        <begin position="236"/>
        <end position="260"/>
    </location>
</feature>
<dbReference type="InterPro" id="IPR005735">
    <property type="entry name" value="Znf_LSD1"/>
</dbReference>
<dbReference type="Pfam" id="PF03357">
    <property type="entry name" value="Snf7"/>
    <property type="match status" value="1"/>
</dbReference>
<sequence>MNMNIFRKKTSPKDALRTSKREMAVATRGIEREIASLQLEEKKLVAEIKQTAKTGNEAATRILARQLVRLRQQITNLQGSRAQIRGVATHTQALYASTSISTGMKGATKAMVAMNKQMAPAKQAKVIKEFQKQSAQLDTTIEMMSESIDETLDKDEAEEETEELTNQVLDEIGVDIASQLSSAPKGRIAARKTENTVTSSESPDVEDLEKRLASLRQSVVAGRIGRKAAMQSQLVCSGCRSILLYPGGATNVCCALCSTVTSVPPPGTDMAQLICGGCRTLLMYARGATSVRCSCCHTVNLAPATNQVAHVNCGNCRTTLVFPYGAPSVKCAICHYVTNVGMSNVRVPIPVHRRNGTLSSGMPPSSSSQSQTVVVENPMSVDESGKLVSNVVVGVTTDKR</sequence>